<name>A0A6A6FIG4_9PEZI</name>
<evidence type="ECO:0000313" key="8">
    <source>
        <dbReference type="Proteomes" id="UP000799539"/>
    </source>
</evidence>
<evidence type="ECO:0008006" key="9">
    <source>
        <dbReference type="Google" id="ProtNLM"/>
    </source>
</evidence>
<comment type="subcellular location">
    <subcellularLocation>
        <location evidence="1">Membrane</location>
        <topology evidence="1">Multi-pass membrane protein</topology>
    </subcellularLocation>
</comment>
<organism evidence="7 8">
    <name type="scientific">Cercospora zeae-maydis SCOH1-5</name>
    <dbReference type="NCBI Taxonomy" id="717836"/>
    <lineage>
        <taxon>Eukaryota</taxon>
        <taxon>Fungi</taxon>
        <taxon>Dikarya</taxon>
        <taxon>Ascomycota</taxon>
        <taxon>Pezizomycotina</taxon>
        <taxon>Dothideomycetes</taxon>
        <taxon>Dothideomycetidae</taxon>
        <taxon>Mycosphaerellales</taxon>
        <taxon>Mycosphaerellaceae</taxon>
        <taxon>Cercospora</taxon>
    </lineage>
</organism>
<evidence type="ECO:0000256" key="2">
    <source>
        <dbReference type="ARBA" id="ARBA00022692"/>
    </source>
</evidence>
<evidence type="ECO:0000256" key="5">
    <source>
        <dbReference type="ARBA" id="ARBA00034313"/>
    </source>
</evidence>
<feature type="transmembrane region" description="Helical" evidence="6">
    <location>
        <begin position="111"/>
        <end position="130"/>
    </location>
</feature>
<dbReference type="Proteomes" id="UP000799539">
    <property type="component" value="Unassembled WGS sequence"/>
</dbReference>
<evidence type="ECO:0000313" key="7">
    <source>
        <dbReference type="EMBL" id="KAF2213151.1"/>
    </source>
</evidence>
<feature type="transmembrane region" description="Helical" evidence="6">
    <location>
        <begin position="6"/>
        <end position="32"/>
    </location>
</feature>
<comment type="similarity">
    <text evidence="5">Belongs to the anthrone oxygenase family.</text>
</comment>
<evidence type="ECO:0000256" key="3">
    <source>
        <dbReference type="ARBA" id="ARBA00022989"/>
    </source>
</evidence>
<dbReference type="Pfam" id="PF08592">
    <property type="entry name" value="Anthrone_oxy"/>
    <property type="match status" value="1"/>
</dbReference>
<dbReference type="AlphaFoldDB" id="A0A6A6FIG4"/>
<evidence type="ECO:0000256" key="4">
    <source>
        <dbReference type="ARBA" id="ARBA00023136"/>
    </source>
</evidence>
<dbReference type="GO" id="GO:0016020">
    <property type="term" value="C:membrane"/>
    <property type="evidence" value="ECO:0007669"/>
    <property type="project" value="UniProtKB-SubCell"/>
</dbReference>
<keyword evidence="8" id="KW-1185">Reference proteome</keyword>
<evidence type="ECO:0000256" key="1">
    <source>
        <dbReference type="ARBA" id="ARBA00004141"/>
    </source>
</evidence>
<dbReference type="PANTHER" id="PTHR35042:SF1">
    <property type="entry name" value="DUF1772-DOMAIN-CONTAINING PROTEIN"/>
    <property type="match status" value="1"/>
</dbReference>
<keyword evidence="2 6" id="KW-0812">Transmembrane</keyword>
<evidence type="ECO:0000256" key="6">
    <source>
        <dbReference type="SAM" id="Phobius"/>
    </source>
</evidence>
<dbReference type="OrthoDB" id="5343383at2759"/>
<reference evidence="7" key="1">
    <citation type="journal article" date="2020" name="Stud. Mycol.">
        <title>101 Dothideomycetes genomes: a test case for predicting lifestyles and emergence of pathogens.</title>
        <authorList>
            <person name="Haridas S."/>
            <person name="Albert R."/>
            <person name="Binder M."/>
            <person name="Bloem J."/>
            <person name="Labutti K."/>
            <person name="Salamov A."/>
            <person name="Andreopoulos B."/>
            <person name="Baker S."/>
            <person name="Barry K."/>
            <person name="Bills G."/>
            <person name="Bluhm B."/>
            <person name="Cannon C."/>
            <person name="Castanera R."/>
            <person name="Culley D."/>
            <person name="Daum C."/>
            <person name="Ezra D."/>
            <person name="Gonzalez J."/>
            <person name="Henrissat B."/>
            <person name="Kuo A."/>
            <person name="Liang C."/>
            <person name="Lipzen A."/>
            <person name="Lutzoni F."/>
            <person name="Magnuson J."/>
            <person name="Mondo S."/>
            <person name="Nolan M."/>
            <person name="Ohm R."/>
            <person name="Pangilinan J."/>
            <person name="Park H.-J."/>
            <person name="Ramirez L."/>
            <person name="Alfaro M."/>
            <person name="Sun H."/>
            <person name="Tritt A."/>
            <person name="Yoshinaga Y."/>
            <person name="Zwiers L.-H."/>
            <person name="Turgeon B."/>
            <person name="Goodwin S."/>
            <person name="Spatafora J."/>
            <person name="Crous P."/>
            <person name="Grigoriev I."/>
        </authorList>
    </citation>
    <scope>NUCLEOTIDE SEQUENCE</scope>
    <source>
        <strain evidence="7">SCOH1-5</strain>
    </source>
</reference>
<dbReference type="EMBL" id="ML992671">
    <property type="protein sequence ID" value="KAF2213151.1"/>
    <property type="molecule type" value="Genomic_DNA"/>
</dbReference>
<proteinExistence type="inferred from homology"/>
<keyword evidence="4 6" id="KW-0472">Membrane</keyword>
<keyword evidence="3 6" id="KW-1133">Transmembrane helix</keyword>
<accession>A0A6A6FIG4</accession>
<sequence length="214" mass="23984">MSNPTTIWLAIARFLGVVCPTLFAGVTIQCNTSPRQASHQNGKLTTFAIDSFILVNPIVAHAPNEKIMAKLWLHAYQLGPYWVPPLILPGTLANSYLAYLSPVQSWQRLSYICAAAGIFSILMPITFFIMEPGINGACKWRVQSLLKDEGFSMPETTLWKPSAHRHGGTQKSRRWAEKRTMKELVLHWRWMNDIRWILGGLAGIASGWATFSSV</sequence>
<dbReference type="InterPro" id="IPR013901">
    <property type="entry name" value="Anthrone_oxy"/>
</dbReference>
<protein>
    <recommendedName>
        <fullName evidence="9">DUF1772 domain-containing protein</fullName>
    </recommendedName>
</protein>
<feature type="transmembrane region" description="Helical" evidence="6">
    <location>
        <begin position="82"/>
        <end position="99"/>
    </location>
</feature>
<gene>
    <name evidence="7" type="ORF">CERZMDRAFT_96822</name>
</gene>
<dbReference type="PANTHER" id="PTHR35042">
    <property type="entry name" value="ANTHRONE OXYGENASE ENCC"/>
    <property type="match status" value="1"/>
</dbReference>